<protein>
    <recommendedName>
        <fullName evidence="5">DNA 3'-5' helicase</fullName>
        <ecNumber evidence="5">5.6.2.4</ecNumber>
    </recommendedName>
</protein>
<dbReference type="AlphaFoldDB" id="A0A4S8LGW3"/>
<dbReference type="PANTHER" id="PTHR13710:SF105">
    <property type="entry name" value="ATP-DEPENDENT DNA HELICASE Q1"/>
    <property type="match status" value="1"/>
</dbReference>
<feature type="compositionally biased region" description="Polar residues" evidence="6">
    <location>
        <begin position="359"/>
        <end position="371"/>
    </location>
</feature>
<dbReference type="Proteomes" id="UP000297245">
    <property type="component" value="Unassembled WGS sequence"/>
</dbReference>
<feature type="region of interest" description="Disordered" evidence="6">
    <location>
        <begin position="349"/>
        <end position="371"/>
    </location>
</feature>
<dbReference type="GO" id="GO:0009378">
    <property type="term" value="F:four-way junction helicase activity"/>
    <property type="evidence" value="ECO:0007669"/>
    <property type="project" value="TreeGrafter"/>
</dbReference>
<dbReference type="SUPFAM" id="SSF52540">
    <property type="entry name" value="P-loop containing nucleoside triphosphate hydrolases"/>
    <property type="match status" value="1"/>
</dbReference>
<dbReference type="GO" id="GO:0003677">
    <property type="term" value="F:DNA binding"/>
    <property type="evidence" value="ECO:0007669"/>
    <property type="project" value="UniProtKB-KW"/>
</dbReference>
<evidence type="ECO:0000256" key="2">
    <source>
        <dbReference type="ARBA" id="ARBA00023125"/>
    </source>
</evidence>
<dbReference type="GO" id="GO:0000724">
    <property type="term" value="P:double-strand break repair via homologous recombination"/>
    <property type="evidence" value="ECO:0007669"/>
    <property type="project" value="TreeGrafter"/>
</dbReference>
<name>A0A4S8LGW3_DENBC</name>
<accession>A0A4S8LGW3</accession>
<gene>
    <name evidence="8" type="ORF">K435DRAFT_803605</name>
</gene>
<organism evidence="8 9">
    <name type="scientific">Dendrothele bispora (strain CBS 962.96)</name>
    <dbReference type="NCBI Taxonomy" id="1314807"/>
    <lineage>
        <taxon>Eukaryota</taxon>
        <taxon>Fungi</taxon>
        <taxon>Dikarya</taxon>
        <taxon>Basidiomycota</taxon>
        <taxon>Agaricomycotina</taxon>
        <taxon>Agaricomycetes</taxon>
        <taxon>Agaricomycetidae</taxon>
        <taxon>Agaricales</taxon>
        <taxon>Agaricales incertae sedis</taxon>
        <taxon>Dendrothele</taxon>
    </lineage>
</organism>
<dbReference type="Pfam" id="PF00271">
    <property type="entry name" value="Helicase_C"/>
    <property type="match status" value="1"/>
</dbReference>
<evidence type="ECO:0000256" key="4">
    <source>
        <dbReference type="ARBA" id="ARBA00034617"/>
    </source>
</evidence>
<evidence type="ECO:0000259" key="7">
    <source>
        <dbReference type="PROSITE" id="PS51194"/>
    </source>
</evidence>
<dbReference type="PROSITE" id="PS51194">
    <property type="entry name" value="HELICASE_CTER"/>
    <property type="match status" value="1"/>
</dbReference>
<evidence type="ECO:0000256" key="1">
    <source>
        <dbReference type="ARBA" id="ARBA00005446"/>
    </source>
</evidence>
<keyword evidence="2" id="KW-0238">DNA-binding</keyword>
<dbReference type="EC" id="5.6.2.4" evidence="5"/>
<dbReference type="OrthoDB" id="5952536at2759"/>
<dbReference type="InterPro" id="IPR001650">
    <property type="entry name" value="Helicase_C-like"/>
</dbReference>
<dbReference type="GO" id="GO:0043138">
    <property type="term" value="F:3'-5' DNA helicase activity"/>
    <property type="evidence" value="ECO:0007669"/>
    <property type="project" value="UniProtKB-EC"/>
</dbReference>
<proteinExistence type="inferred from homology"/>
<evidence type="ECO:0000313" key="8">
    <source>
        <dbReference type="EMBL" id="THU88336.1"/>
    </source>
</evidence>
<evidence type="ECO:0000256" key="6">
    <source>
        <dbReference type="SAM" id="MobiDB-lite"/>
    </source>
</evidence>
<evidence type="ECO:0000256" key="3">
    <source>
        <dbReference type="ARBA" id="ARBA00023235"/>
    </source>
</evidence>
<evidence type="ECO:0000256" key="5">
    <source>
        <dbReference type="ARBA" id="ARBA00034808"/>
    </source>
</evidence>
<dbReference type="GO" id="GO:0005737">
    <property type="term" value="C:cytoplasm"/>
    <property type="evidence" value="ECO:0007669"/>
    <property type="project" value="TreeGrafter"/>
</dbReference>
<dbReference type="PANTHER" id="PTHR13710">
    <property type="entry name" value="DNA HELICASE RECQ FAMILY MEMBER"/>
    <property type="match status" value="1"/>
</dbReference>
<comment type="similarity">
    <text evidence="1">Belongs to the helicase family. RecQ subfamily.</text>
</comment>
<dbReference type="GO" id="GO:0005694">
    <property type="term" value="C:chromosome"/>
    <property type="evidence" value="ECO:0007669"/>
    <property type="project" value="TreeGrafter"/>
</dbReference>
<dbReference type="InterPro" id="IPR027417">
    <property type="entry name" value="P-loop_NTPase"/>
</dbReference>
<dbReference type="Gene3D" id="3.40.50.300">
    <property type="entry name" value="P-loop containing nucleotide triphosphate hydrolases"/>
    <property type="match status" value="2"/>
</dbReference>
<keyword evidence="3" id="KW-0413">Isomerase</keyword>
<reference evidence="8 9" key="1">
    <citation type="journal article" date="2019" name="Nat. Ecol. Evol.">
        <title>Megaphylogeny resolves global patterns of mushroom evolution.</title>
        <authorList>
            <person name="Varga T."/>
            <person name="Krizsan K."/>
            <person name="Foldi C."/>
            <person name="Dima B."/>
            <person name="Sanchez-Garcia M."/>
            <person name="Sanchez-Ramirez S."/>
            <person name="Szollosi G.J."/>
            <person name="Szarkandi J.G."/>
            <person name="Papp V."/>
            <person name="Albert L."/>
            <person name="Andreopoulos W."/>
            <person name="Angelini C."/>
            <person name="Antonin V."/>
            <person name="Barry K.W."/>
            <person name="Bougher N.L."/>
            <person name="Buchanan P."/>
            <person name="Buyck B."/>
            <person name="Bense V."/>
            <person name="Catcheside P."/>
            <person name="Chovatia M."/>
            <person name="Cooper J."/>
            <person name="Damon W."/>
            <person name="Desjardin D."/>
            <person name="Finy P."/>
            <person name="Geml J."/>
            <person name="Haridas S."/>
            <person name="Hughes K."/>
            <person name="Justo A."/>
            <person name="Karasinski D."/>
            <person name="Kautmanova I."/>
            <person name="Kiss B."/>
            <person name="Kocsube S."/>
            <person name="Kotiranta H."/>
            <person name="LaButti K.M."/>
            <person name="Lechner B.E."/>
            <person name="Liimatainen K."/>
            <person name="Lipzen A."/>
            <person name="Lukacs Z."/>
            <person name="Mihaltcheva S."/>
            <person name="Morgado L.N."/>
            <person name="Niskanen T."/>
            <person name="Noordeloos M.E."/>
            <person name="Ohm R.A."/>
            <person name="Ortiz-Santana B."/>
            <person name="Ovrebo C."/>
            <person name="Racz N."/>
            <person name="Riley R."/>
            <person name="Savchenko A."/>
            <person name="Shiryaev A."/>
            <person name="Soop K."/>
            <person name="Spirin V."/>
            <person name="Szebenyi C."/>
            <person name="Tomsovsky M."/>
            <person name="Tulloss R.E."/>
            <person name="Uehling J."/>
            <person name="Grigoriev I.V."/>
            <person name="Vagvolgyi C."/>
            <person name="Papp T."/>
            <person name="Martin F.M."/>
            <person name="Miettinen O."/>
            <person name="Hibbett D.S."/>
            <person name="Nagy L.G."/>
        </authorList>
    </citation>
    <scope>NUCLEOTIDE SEQUENCE [LARGE SCALE GENOMIC DNA]</scope>
    <source>
        <strain evidence="8 9">CBS 962.96</strain>
    </source>
</reference>
<keyword evidence="9" id="KW-1185">Reference proteome</keyword>
<feature type="domain" description="Helicase C-terminal" evidence="7">
    <location>
        <begin position="116"/>
        <end position="281"/>
    </location>
</feature>
<evidence type="ECO:0000313" key="9">
    <source>
        <dbReference type="Proteomes" id="UP000297245"/>
    </source>
</evidence>
<sequence length="457" mass="52018">MSKEGHLTRFAKFIRNRTFSRWAFLVVIDEAHLIPIFGLPRYGLSLFRPVYGKLDEIKTMLGPAVIWAAMTATAPCYMLKSIETRVLRPNYVNLSTTSNRSDITYATHCVPGGIDRLENYGCFLSSPFVFETQKRVLIFRDNKDSTITFFPSNIVAVGEVVRHYHSLMSADYLKDAHDEFTKPDGKCKILVATAGESTGIDHPDVEIVCLAGLPSDITAVLQRGGRAVRQISCDGLCVIFYDNWVNEIDLADYGLKDGFNMESFDFDSDIDRPPKNVLTLMSTVKERASLACVLLTKRLFCLRLFFSKCLRDDSPEALEFSTAFCCDAHNNGFDLQQLLPGKLYNPDTAHKPLDAPMKKSSNPKPRSSANKKQLRKLFEQWLEKAHEDNPMSPQTDDWAKLWAADIFKIISTFDAKNEKTSSPEIIEDSEWYESDWEELFEKEKETRIRMEKSVCFP</sequence>
<dbReference type="EMBL" id="ML179413">
    <property type="protein sequence ID" value="THU88336.1"/>
    <property type="molecule type" value="Genomic_DNA"/>
</dbReference>
<comment type="catalytic activity">
    <reaction evidence="4">
        <text>Couples ATP hydrolysis with the unwinding of duplex DNA by translocating in the 3'-5' direction.</text>
        <dbReference type="EC" id="5.6.2.4"/>
    </reaction>
</comment>